<evidence type="ECO:0000256" key="1">
    <source>
        <dbReference type="SAM" id="Phobius"/>
    </source>
</evidence>
<dbReference type="AlphaFoldDB" id="A0A382ZLR6"/>
<dbReference type="PROSITE" id="PS50850">
    <property type="entry name" value="MFS"/>
    <property type="match status" value="1"/>
</dbReference>
<evidence type="ECO:0000259" key="2">
    <source>
        <dbReference type="PROSITE" id="PS50850"/>
    </source>
</evidence>
<name>A0A382ZLR6_9ZZZZ</name>
<evidence type="ECO:0000313" key="3">
    <source>
        <dbReference type="EMBL" id="SVD96353.1"/>
    </source>
</evidence>
<organism evidence="3">
    <name type="scientific">marine metagenome</name>
    <dbReference type="NCBI Taxonomy" id="408172"/>
    <lineage>
        <taxon>unclassified sequences</taxon>
        <taxon>metagenomes</taxon>
        <taxon>ecological metagenomes</taxon>
    </lineage>
</organism>
<feature type="transmembrane region" description="Helical" evidence="1">
    <location>
        <begin position="34"/>
        <end position="54"/>
    </location>
</feature>
<proteinExistence type="predicted"/>
<feature type="domain" description="Major facilitator superfamily (MFS) profile" evidence="2">
    <location>
        <begin position="1"/>
        <end position="66"/>
    </location>
</feature>
<dbReference type="SUPFAM" id="SSF103473">
    <property type="entry name" value="MFS general substrate transporter"/>
    <property type="match status" value="1"/>
</dbReference>
<dbReference type="InterPro" id="IPR020846">
    <property type="entry name" value="MFS_dom"/>
</dbReference>
<keyword evidence="1" id="KW-0812">Transmembrane</keyword>
<keyword evidence="1" id="KW-1133">Transmembrane helix</keyword>
<protein>
    <recommendedName>
        <fullName evidence="2">Major facilitator superfamily (MFS) profile domain-containing protein</fullName>
    </recommendedName>
</protein>
<reference evidence="3" key="1">
    <citation type="submission" date="2018-05" db="EMBL/GenBank/DDBJ databases">
        <authorList>
            <person name="Lanie J.A."/>
            <person name="Ng W.-L."/>
            <person name="Kazmierczak K.M."/>
            <person name="Andrzejewski T.M."/>
            <person name="Davidsen T.M."/>
            <person name="Wayne K.J."/>
            <person name="Tettelin H."/>
            <person name="Glass J.I."/>
            <person name="Rusch D."/>
            <person name="Podicherti R."/>
            <person name="Tsui H.-C.T."/>
            <person name="Winkler M.E."/>
        </authorList>
    </citation>
    <scope>NUCLEOTIDE SEQUENCE</scope>
</reference>
<dbReference type="GO" id="GO:0022857">
    <property type="term" value="F:transmembrane transporter activity"/>
    <property type="evidence" value="ECO:0007669"/>
    <property type="project" value="InterPro"/>
</dbReference>
<sequence length="66" mass="7102">MALGIAATGISVSGVVMPAISALIIAEFDWRTDFITYGLITWLVVVPIVLRYVISRPEDKGLLPDG</sequence>
<accession>A0A382ZLR6</accession>
<keyword evidence="1" id="KW-0472">Membrane</keyword>
<dbReference type="EMBL" id="UINC01184907">
    <property type="protein sequence ID" value="SVD96353.1"/>
    <property type="molecule type" value="Genomic_DNA"/>
</dbReference>
<dbReference type="Gene3D" id="1.20.1250.20">
    <property type="entry name" value="MFS general substrate transporter like domains"/>
    <property type="match status" value="1"/>
</dbReference>
<feature type="non-terminal residue" evidence="3">
    <location>
        <position position="66"/>
    </location>
</feature>
<dbReference type="InterPro" id="IPR036259">
    <property type="entry name" value="MFS_trans_sf"/>
</dbReference>
<gene>
    <name evidence="3" type="ORF">METZ01_LOCUS449207</name>
</gene>